<evidence type="ECO:0000313" key="6">
    <source>
        <dbReference type="EMBL" id="TCS87802.1"/>
    </source>
</evidence>
<name>A0A4R3KRY4_9SPHI</name>
<keyword evidence="6" id="KW-0449">Lipoprotein</keyword>
<dbReference type="InterPro" id="IPR036908">
    <property type="entry name" value="RlpA-like_sf"/>
</dbReference>
<dbReference type="HAMAP" id="MF_02071">
    <property type="entry name" value="RlpA"/>
    <property type="match status" value="1"/>
</dbReference>
<evidence type="ECO:0000313" key="7">
    <source>
        <dbReference type="Proteomes" id="UP000295807"/>
    </source>
</evidence>
<dbReference type="PANTHER" id="PTHR34183">
    <property type="entry name" value="ENDOLYTIC PEPTIDOGLYCAN TRANSGLYCOSYLASE RLPA"/>
    <property type="match status" value="1"/>
</dbReference>
<evidence type="ECO:0000256" key="2">
    <source>
        <dbReference type="ARBA" id="ARBA00023316"/>
    </source>
</evidence>
<dbReference type="GO" id="GO:0071555">
    <property type="term" value="P:cell wall organization"/>
    <property type="evidence" value="ECO:0007669"/>
    <property type="project" value="UniProtKB-KW"/>
</dbReference>
<evidence type="ECO:0000256" key="3">
    <source>
        <dbReference type="HAMAP-Rule" id="MF_02071"/>
    </source>
</evidence>
<keyword evidence="7" id="KW-1185">Reference proteome</keyword>
<evidence type="ECO:0000256" key="1">
    <source>
        <dbReference type="ARBA" id="ARBA00023239"/>
    </source>
</evidence>
<dbReference type="InterPro" id="IPR034718">
    <property type="entry name" value="RlpA"/>
</dbReference>
<keyword evidence="3" id="KW-0732">Signal</keyword>
<feature type="domain" description="RlpA-like protein double-psi beta-barrel" evidence="5">
    <location>
        <begin position="24"/>
        <end position="111"/>
    </location>
</feature>
<dbReference type="RefSeq" id="WP_132128889.1">
    <property type="nucleotide sequence ID" value="NZ_CP042432.1"/>
</dbReference>
<keyword evidence="1 3" id="KW-0456">Lyase</keyword>
<dbReference type="PANTHER" id="PTHR34183:SF1">
    <property type="entry name" value="ENDOLYTIC PEPTIDOGLYCAN TRANSGLYCOSYLASE RLPA"/>
    <property type="match status" value="1"/>
</dbReference>
<dbReference type="CDD" id="cd22268">
    <property type="entry name" value="DPBB_RlpA-like"/>
    <property type="match status" value="1"/>
</dbReference>
<comment type="similarity">
    <text evidence="3 4">Belongs to the RlpA family.</text>
</comment>
<comment type="function">
    <text evidence="3">Lytic transglycosylase with a strong preference for naked glycan strands that lack stem peptides.</text>
</comment>
<dbReference type="GO" id="GO:0000270">
    <property type="term" value="P:peptidoglycan metabolic process"/>
    <property type="evidence" value="ECO:0007669"/>
    <property type="project" value="UniProtKB-UniRule"/>
</dbReference>
<dbReference type="OrthoDB" id="9779128at2"/>
<dbReference type="InterPro" id="IPR012997">
    <property type="entry name" value="RplA"/>
</dbReference>
<sequence length="189" mass="21577" precursor="true">MKPCLIVCFLVLSFLSANAQLEKERGVASYYGKRFDGKRTASGEIFDKEKMTAAHRTLPFGTIVKVTREDNGSFVYVRINDRGPFSRNRLIDLSRKAAEKLGIIQRGHEHVLMEVMREEIFPEELTGMQAYREIRNRLALLTIQQVEMPGIPAIILPALERKPAIKSLPVNDLPETFFKKLLQEVFPES</sequence>
<dbReference type="SUPFAM" id="SSF50685">
    <property type="entry name" value="Barwin-like endoglucanases"/>
    <property type="match status" value="1"/>
</dbReference>
<keyword evidence="2 3" id="KW-0961">Cell wall biogenesis/degradation</keyword>
<evidence type="ECO:0000259" key="5">
    <source>
        <dbReference type="Pfam" id="PF03330"/>
    </source>
</evidence>
<proteinExistence type="inferred from homology"/>
<dbReference type="NCBIfam" id="TIGR00413">
    <property type="entry name" value="rlpA"/>
    <property type="match status" value="1"/>
</dbReference>
<feature type="chain" id="PRO_5021053835" description="Probable endolytic peptidoglycan transglycosylase RlpA" evidence="3">
    <location>
        <begin position="20"/>
        <end position="189"/>
    </location>
</feature>
<dbReference type="Pfam" id="PF03330">
    <property type="entry name" value="DPBB_1"/>
    <property type="match status" value="1"/>
</dbReference>
<dbReference type="EC" id="4.2.2.-" evidence="3"/>
<dbReference type="EMBL" id="SMAD01000004">
    <property type="protein sequence ID" value="TCS87802.1"/>
    <property type="molecule type" value="Genomic_DNA"/>
</dbReference>
<protein>
    <recommendedName>
        <fullName evidence="3">Probable endolytic peptidoglycan transglycosylase RlpA</fullName>
        <ecNumber evidence="3">4.2.2.-</ecNumber>
    </recommendedName>
</protein>
<dbReference type="InterPro" id="IPR009009">
    <property type="entry name" value="RlpA-like_DPBB"/>
</dbReference>
<organism evidence="6 7">
    <name type="scientific">Anseongella ginsenosidimutans</name>
    <dbReference type="NCBI Taxonomy" id="496056"/>
    <lineage>
        <taxon>Bacteria</taxon>
        <taxon>Pseudomonadati</taxon>
        <taxon>Bacteroidota</taxon>
        <taxon>Sphingobacteriia</taxon>
        <taxon>Sphingobacteriales</taxon>
        <taxon>Sphingobacteriaceae</taxon>
        <taxon>Anseongella</taxon>
    </lineage>
</organism>
<evidence type="ECO:0000256" key="4">
    <source>
        <dbReference type="RuleBase" id="RU003495"/>
    </source>
</evidence>
<accession>A0A4R3KRY4</accession>
<gene>
    <name evidence="3" type="primary">rlpA</name>
    <name evidence="6" type="ORF">EDD80_104152</name>
</gene>
<dbReference type="GO" id="GO:0008932">
    <property type="term" value="F:lytic endotransglycosylase activity"/>
    <property type="evidence" value="ECO:0007669"/>
    <property type="project" value="UniProtKB-UniRule"/>
</dbReference>
<dbReference type="AlphaFoldDB" id="A0A4R3KRY4"/>
<comment type="caution">
    <text evidence="6">The sequence shown here is derived from an EMBL/GenBank/DDBJ whole genome shotgun (WGS) entry which is preliminary data.</text>
</comment>
<reference evidence="6 7" key="1">
    <citation type="submission" date="2019-03" db="EMBL/GenBank/DDBJ databases">
        <title>Genomic Encyclopedia of Type Strains, Phase IV (KMG-IV): sequencing the most valuable type-strain genomes for metagenomic binning, comparative biology and taxonomic classification.</title>
        <authorList>
            <person name="Goeker M."/>
        </authorList>
    </citation>
    <scope>NUCLEOTIDE SEQUENCE [LARGE SCALE GENOMIC DNA]</scope>
    <source>
        <strain evidence="6 7">DSM 21100</strain>
    </source>
</reference>
<dbReference type="Gene3D" id="2.40.40.10">
    <property type="entry name" value="RlpA-like domain"/>
    <property type="match status" value="1"/>
</dbReference>
<dbReference type="Proteomes" id="UP000295807">
    <property type="component" value="Unassembled WGS sequence"/>
</dbReference>
<feature type="signal peptide" evidence="3">
    <location>
        <begin position="1"/>
        <end position="19"/>
    </location>
</feature>